<feature type="chain" id="PRO_5014671906" description="Chitin-binding type-1 domain-containing protein" evidence="1">
    <location>
        <begin position="21"/>
        <end position="248"/>
    </location>
</feature>
<keyword evidence="1" id="KW-0732">Signal</keyword>
<dbReference type="STRING" id="41688.A0A2N3N186"/>
<dbReference type="Proteomes" id="UP000233524">
    <property type="component" value="Unassembled WGS sequence"/>
</dbReference>
<evidence type="ECO:0000313" key="2">
    <source>
        <dbReference type="EMBL" id="PKS06189.1"/>
    </source>
</evidence>
<sequence>MLFIRSLISLVAAFSGVANALDNNKPTYTSRSWEKTLTLEVRDVLEICKEEESSEIQFHKTFELGQVIAGEINCLDFDFVYADAHPRKCHALAFDNNISIEQFLALNPILAGTCWNLRPWHVYCTQGFVEPLRAYDGRCGPPHNNATCLGSGRGECCNAETWTCGDSAIWSLISEDCAPGTCYEGNCPGHMVYTTDGKCSPDPRVAGACAGKWGQCCNLEGKCGTGEGYCDDKHCWTGECDRWKATPP</sequence>
<reference evidence="2 3" key="1">
    <citation type="journal article" date="2017" name="G3 (Bethesda)">
        <title>First Draft Genome Sequence of the Pathogenic Fungus Lomentospora prolificans (Formerly Scedosporium prolificans).</title>
        <authorList>
            <person name="Luo R."/>
            <person name="Zimin A."/>
            <person name="Workman R."/>
            <person name="Fan Y."/>
            <person name="Pertea G."/>
            <person name="Grossman N."/>
            <person name="Wear M.P."/>
            <person name="Jia B."/>
            <person name="Miller H."/>
            <person name="Casadevall A."/>
            <person name="Timp W."/>
            <person name="Zhang S.X."/>
            <person name="Salzberg S.L."/>
        </authorList>
    </citation>
    <scope>NUCLEOTIDE SEQUENCE [LARGE SCALE GENOMIC DNA]</scope>
    <source>
        <strain evidence="2 3">JHH-5317</strain>
    </source>
</reference>
<gene>
    <name evidence="2" type="ORF">jhhlp_007506</name>
</gene>
<name>A0A2N3N186_9PEZI</name>
<proteinExistence type="predicted"/>
<dbReference type="OrthoDB" id="1193027at2759"/>
<dbReference type="InParanoid" id="A0A2N3N186"/>
<protein>
    <recommendedName>
        <fullName evidence="4">Chitin-binding type-1 domain-containing protein</fullName>
    </recommendedName>
</protein>
<dbReference type="AlphaFoldDB" id="A0A2N3N186"/>
<evidence type="ECO:0000313" key="3">
    <source>
        <dbReference type="Proteomes" id="UP000233524"/>
    </source>
</evidence>
<keyword evidence="3" id="KW-1185">Reference proteome</keyword>
<organism evidence="2 3">
    <name type="scientific">Lomentospora prolificans</name>
    <dbReference type="NCBI Taxonomy" id="41688"/>
    <lineage>
        <taxon>Eukaryota</taxon>
        <taxon>Fungi</taxon>
        <taxon>Dikarya</taxon>
        <taxon>Ascomycota</taxon>
        <taxon>Pezizomycotina</taxon>
        <taxon>Sordariomycetes</taxon>
        <taxon>Hypocreomycetidae</taxon>
        <taxon>Microascales</taxon>
        <taxon>Microascaceae</taxon>
        <taxon>Lomentospora</taxon>
    </lineage>
</organism>
<evidence type="ECO:0000256" key="1">
    <source>
        <dbReference type="SAM" id="SignalP"/>
    </source>
</evidence>
<comment type="caution">
    <text evidence="2">The sequence shown here is derived from an EMBL/GenBank/DDBJ whole genome shotgun (WGS) entry which is preliminary data.</text>
</comment>
<evidence type="ECO:0008006" key="4">
    <source>
        <dbReference type="Google" id="ProtNLM"/>
    </source>
</evidence>
<dbReference type="VEuPathDB" id="FungiDB:jhhlp_007506"/>
<dbReference type="EMBL" id="NLAX01001036">
    <property type="protein sequence ID" value="PKS06189.1"/>
    <property type="molecule type" value="Genomic_DNA"/>
</dbReference>
<feature type="signal peptide" evidence="1">
    <location>
        <begin position="1"/>
        <end position="20"/>
    </location>
</feature>
<accession>A0A2N3N186</accession>